<dbReference type="SUPFAM" id="SSF52172">
    <property type="entry name" value="CheY-like"/>
    <property type="match status" value="1"/>
</dbReference>
<dbReference type="Gene3D" id="3.30.450.40">
    <property type="match status" value="1"/>
</dbReference>
<dbReference type="STRING" id="1210086.GCA_001613105_05958"/>
<keyword evidence="4" id="KW-0804">Transcription</keyword>
<keyword evidence="3" id="KW-0805">Transcription regulation</keyword>
<proteinExistence type="predicted"/>
<feature type="region of interest" description="Disordered" evidence="5">
    <location>
        <begin position="237"/>
        <end position="261"/>
    </location>
</feature>
<evidence type="ECO:0000313" key="7">
    <source>
        <dbReference type="EMBL" id="RDI63481.1"/>
    </source>
</evidence>
<dbReference type="InterPro" id="IPR003018">
    <property type="entry name" value="GAF"/>
</dbReference>
<evidence type="ECO:0000256" key="5">
    <source>
        <dbReference type="SAM" id="MobiDB-lite"/>
    </source>
</evidence>
<feature type="domain" description="ANTAR" evidence="6">
    <location>
        <begin position="170"/>
        <end position="231"/>
    </location>
</feature>
<dbReference type="InterPro" id="IPR011006">
    <property type="entry name" value="CheY-like_superfamily"/>
</dbReference>
<evidence type="ECO:0000313" key="8">
    <source>
        <dbReference type="Proteomes" id="UP000254869"/>
    </source>
</evidence>
<gene>
    <name evidence="7" type="ORF">DFR76_110178</name>
</gene>
<dbReference type="PIRSF" id="PIRSF036625">
    <property type="entry name" value="GAF_ANTAR"/>
    <property type="match status" value="1"/>
</dbReference>
<evidence type="ECO:0000256" key="3">
    <source>
        <dbReference type="ARBA" id="ARBA00023015"/>
    </source>
</evidence>
<keyword evidence="1" id="KW-0808">Transferase</keyword>
<keyword evidence="8" id="KW-1185">Reference proteome</keyword>
<evidence type="ECO:0000259" key="6">
    <source>
        <dbReference type="PROSITE" id="PS50921"/>
    </source>
</evidence>
<evidence type="ECO:0000256" key="2">
    <source>
        <dbReference type="ARBA" id="ARBA00022777"/>
    </source>
</evidence>
<dbReference type="InterPro" id="IPR029016">
    <property type="entry name" value="GAF-like_dom_sf"/>
</dbReference>
<accession>A0A370HZW1</accession>
<dbReference type="SUPFAM" id="SSF55781">
    <property type="entry name" value="GAF domain-like"/>
    <property type="match status" value="1"/>
</dbReference>
<keyword evidence="2" id="KW-0418">Kinase</keyword>
<dbReference type="InterPro" id="IPR012074">
    <property type="entry name" value="GAF_ANTAR"/>
</dbReference>
<comment type="caution">
    <text evidence="7">The sequence shown here is derived from an EMBL/GenBank/DDBJ whole genome shotgun (WGS) entry which is preliminary data.</text>
</comment>
<dbReference type="Pfam" id="PF03861">
    <property type="entry name" value="ANTAR"/>
    <property type="match status" value="1"/>
</dbReference>
<dbReference type="InterPro" id="IPR036388">
    <property type="entry name" value="WH-like_DNA-bd_sf"/>
</dbReference>
<dbReference type="AlphaFoldDB" id="A0A370HZW1"/>
<dbReference type="Gene3D" id="1.10.10.10">
    <property type="entry name" value="Winged helix-like DNA-binding domain superfamily/Winged helix DNA-binding domain"/>
    <property type="match status" value="1"/>
</dbReference>
<dbReference type="GO" id="GO:0016301">
    <property type="term" value="F:kinase activity"/>
    <property type="evidence" value="ECO:0007669"/>
    <property type="project" value="UniProtKB-KW"/>
</dbReference>
<evidence type="ECO:0000256" key="1">
    <source>
        <dbReference type="ARBA" id="ARBA00022679"/>
    </source>
</evidence>
<protein>
    <submittedName>
        <fullName evidence="7">GAF domain-containing protein</fullName>
    </submittedName>
</protein>
<name>A0A370HZW1_9NOCA</name>
<dbReference type="GO" id="GO:0003723">
    <property type="term" value="F:RNA binding"/>
    <property type="evidence" value="ECO:0007669"/>
    <property type="project" value="InterPro"/>
</dbReference>
<evidence type="ECO:0000256" key="4">
    <source>
        <dbReference type="ARBA" id="ARBA00023163"/>
    </source>
</evidence>
<dbReference type="InterPro" id="IPR005561">
    <property type="entry name" value="ANTAR"/>
</dbReference>
<dbReference type="EMBL" id="QQBC01000010">
    <property type="protein sequence ID" value="RDI63481.1"/>
    <property type="molecule type" value="Genomic_DNA"/>
</dbReference>
<dbReference type="PROSITE" id="PS50921">
    <property type="entry name" value="ANTAR"/>
    <property type="match status" value="1"/>
</dbReference>
<organism evidence="7 8">
    <name type="scientific">Nocardia pseudobrasiliensis</name>
    <dbReference type="NCBI Taxonomy" id="45979"/>
    <lineage>
        <taxon>Bacteria</taxon>
        <taxon>Bacillati</taxon>
        <taxon>Actinomycetota</taxon>
        <taxon>Actinomycetes</taxon>
        <taxon>Mycobacteriales</taxon>
        <taxon>Nocardiaceae</taxon>
        <taxon>Nocardia</taxon>
    </lineage>
</organism>
<dbReference type="Proteomes" id="UP000254869">
    <property type="component" value="Unassembled WGS sequence"/>
</dbReference>
<dbReference type="SMART" id="SM01012">
    <property type="entry name" value="ANTAR"/>
    <property type="match status" value="1"/>
</dbReference>
<feature type="compositionally biased region" description="Pro residues" evidence="5">
    <location>
        <begin position="238"/>
        <end position="250"/>
    </location>
</feature>
<sequence length="261" mass="27764">MSKDGSRPDELAVGFAQLTAVVLPTCDVENSLRDIAVITSRMLTGRPTVGVTLDRGAATVTVTSADAHTMLSGEIERTARLGPGGETLLTARSVTVRDVRTERRWGEYPARMLAHGVRSIHFEPLLTGDDPIGALSLYSESADGFDTHARETIALAGLHTGMLLSAALHTAHQTELTVQLQSALASRSVIDQALGMVMAQRRCGRDHAFSVLSTISQHRNVKLVDIAVEVIRAVTGSPPAPTHFDPPGPHDPAARGFRPGA</sequence>
<dbReference type="RefSeq" id="WP_068004811.1">
    <property type="nucleotide sequence ID" value="NZ_QQBC01000010.1"/>
</dbReference>
<dbReference type="Pfam" id="PF13185">
    <property type="entry name" value="GAF_2"/>
    <property type="match status" value="1"/>
</dbReference>
<reference evidence="7 8" key="1">
    <citation type="submission" date="2018-07" db="EMBL/GenBank/DDBJ databases">
        <title>Genomic Encyclopedia of Type Strains, Phase IV (KMG-IV): sequencing the most valuable type-strain genomes for metagenomic binning, comparative biology and taxonomic classification.</title>
        <authorList>
            <person name="Goeker M."/>
        </authorList>
    </citation>
    <scope>NUCLEOTIDE SEQUENCE [LARGE SCALE GENOMIC DNA]</scope>
    <source>
        <strain evidence="7 8">DSM 44290</strain>
    </source>
</reference>